<keyword evidence="2" id="KW-0812">Transmembrane</keyword>
<evidence type="ECO:0000313" key="3">
    <source>
        <dbReference type="EMBL" id="CAL1540490.1"/>
    </source>
</evidence>
<keyword evidence="2" id="KW-1133">Transmembrane helix</keyword>
<dbReference type="EMBL" id="CAXITT010000384">
    <property type="protein sequence ID" value="CAL1540490.1"/>
    <property type="molecule type" value="Genomic_DNA"/>
</dbReference>
<reference evidence="3 4" key="1">
    <citation type="submission" date="2024-04" db="EMBL/GenBank/DDBJ databases">
        <authorList>
            <consortium name="Genoscope - CEA"/>
            <person name="William W."/>
        </authorList>
    </citation>
    <scope>NUCLEOTIDE SEQUENCE [LARGE SCALE GENOMIC DNA]</scope>
</reference>
<dbReference type="Proteomes" id="UP001497497">
    <property type="component" value="Unassembled WGS sequence"/>
</dbReference>
<evidence type="ECO:0000256" key="1">
    <source>
        <dbReference type="SAM" id="MobiDB-lite"/>
    </source>
</evidence>
<protein>
    <submittedName>
        <fullName evidence="3">Uncharacterized protein</fullName>
    </submittedName>
</protein>
<organism evidence="3 4">
    <name type="scientific">Lymnaea stagnalis</name>
    <name type="common">Great pond snail</name>
    <name type="synonym">Helix stagnalis</name>
    <dbReference type="NCBI Taxonomy" id="6523"/>
    <lineage>
        <taxon>Eukaryota</taxon>
        <taxon>Metazoa</taxon>
        <taxon>Spiralia</taxon>
        <taxon>Lophotrochozoa</taxon>
        <taxon>Mollusca</taxon>
        <taxon>Gastropoda</taxon>
        <taxon>Heterobranchia</taxon>
        <taxon>Euthyneura</taxon>
        <taxon>Panpulmonata</taxon>
        <taxon>Hygrophila</taxon>
        <taxon>Lymnaeoidea</taxon>
        <taxon>Lymnaeidae</taxon>
        <taxon>Lymnaea</taxon>
    </lineage>
</organism>
<accession>A0AAV2I4S4</accession>
<feature type="region of interest" description="Disordered" evidence="1">
    <location>
        <begin position="274"/>
        <end position="358"/>
    </location>
</feature>
<name>A0AAV2I4S4_LYMST</name>
<comment type="caution">
    <text evidence="3">The sequence shown here is derived from an EMBL/GenBank/DDBJ whole genome shotgun (WGS) entry which is preliminary data.</text>
</comment>
<keyword evidence="2" id="KW-0472">Membrane</keyword>
<sequence length="364" mass="40568">MFNIMTLIEKKYFSYHFVWLLVWSCVEPSIPQSPFAVFTVCTESGNKTHSTLYRMNADLFDRFYNFIQNKTTTSCDLIYVNESGITNVSSFNCSSDTANTSSTTRTNKCTNIPSKHEITFKRISKEKSSAESAQSNVYFRKKTAGYQPYTCVGLSFQVKYVSLNLSTISDFEMCNNTASNATPTPCNNDGSSSVGLTLEITLPVTVLVVIAVGFIIWKRTIIIAKMNNVCPGNALLSCVKRTRPAKKVEEDLDVYDYPVVNVTSAIIKTIEDDRGSVKDNSNKPDEINGVEKKSDDVNGRPSDDGDDDYYESINVGAMASRHNYDNEKRDGGQFHPIDPPKFTAADENIPRDSGNLSEDIYVIT</sequence>
<proteinExistence type="predicted"/>
<keyword evidence="4" id="KW-1185">Reference proteome</keyword>
<gene>
    <name evidence="3" type="ORF">GSLYS_00014139001</name>
</gene>
<feature type="compositionally biased region" description="Basic and acidic residues" evidence="1">
    <location>
        <begin position="322"/>
        <end position="332"/>
    </location>
</feature>
<feature type="compositionally biased region" description="Basic and acidic residues" evidence="1">
    <location>
        <begin position="274"/>
        <end position="303"/>
    </location>
</feature>
<dbReference type="AlphaFoldDB" id="A0AAV2I4S4"/>
<evidence type="ECO:0000313" key="4">
    <source>
        <dbReference type="Proteomes" id="UP001497497"/>
    </source>
</evidence>
<evidence type="ECO:0000256" key="2">
    <source>
        <dbReference type="SAM" id="Phobius"/>
    </source>
</evidence>
<feature type="transmembrane region" description="Helical" evidence="2">
    <location>
        <begin position="194"/>
        <end position="217"/>
    </location>
</feature>